<dbReference type="GO" id="GO:0004151">
    <property type="term" value="F:dihydroorotase activity"/>
    <property type="evidence" value="ECO:0007669"/>
    <property type="project" value="UniProtKB-UniRule"/>
</dbReference>
<evidence type="ECO:0000313" key="13">
    <source>
        <dbReference type="EMBL" id="MDX5954741.1"/>
    </source>
</evidence>
<dbReference type="Proteomes" id="UP000298774">
    <property type="component" value="Chromosome"/>
</dbReference>
<comment type="subunit">
    <text evidence="10">Homodimer.</text>
</comment>
<comment type="pathway">
    <text evidence="2 10 11">Pyrimidine metabolism; UMP biosynthesis via de novo pathway; (S)-dihydroorotate from bicarbonate: step 3/3.</text>
</comment>
<evidence type="ECO:0000256" key="1">
    <source>
        <dbReference type="ARBA" id="ARBA00002368"/>
    </source>
</evidence>
<accession>A0A0P0F5A9</accession>
<evidence type="ECO:0000259" key="12">
    <source>
        <dbReference type="Pfam" id="PF01979"/>
    </source>
</evidence>
<feature type="binding site" evidence="10">
    <location>
        <position position="17"/>
    </location>
    <ligand>
        <name>Zn(2+)</name>
        <dbReference type="ChEBI" id="CHEBI:29105"/>
        <label>1</label>
    </ligand>
</feature>
<evidence type="ECO:0000313" key="16">
    <source>
        <dbReference type="Proteomes" id="UP001277471"/>
    </source>
</evidence>
<gene>
    <name evidence="10 13" type="primary">pyrC</name>
    <name evidence="14" type="ORF">D3868_05510</name>
    <name evidence="13" type="ORF">SIM66_26590</name>
</gene>
<feature type="modified residue" description="N6-carboxylysine" evidence="10">
    <location>
        <position position="101"/>
    </location>
</feature>
<dbReference type="SUPFAM" id="SSF51556">
    <property type="entry name" value="Metallo-dependent hydrolases"/>
    <property type="match status" value="1"/>
</dbReference>
<dbReference type="PANTHER" id="PTHR43137:SF1">
    <property type="entry name" value="DIHYDROOROTASE"/>
    <property type="match status" value="1"/>
</dbReference>
<feature type="binding site" evidence="10">
    <location>
        <position position="15"/>
    </location>
    <ligand>
        <name>Zn(2+)</name>
        <dbReference type="ChEBI" id="CHEBI:29105"/>
        <label>1</label>
    </ligand>
</feature>
<evidence type="ECO:0000256" key="8">
    <source>
        <dbReference type="ARBA" id="ARBA00022975"/>
    </source>
</evidence>
<evidence type="ECO:0000256" key="4">
    <source>
        <dbReference type="ARBA" id="ARBA00012860"/>
    </source>
</evidence>
<comment type="similarity">
    <text evidence="3 10 11">Belongs to the metallo-dependent hydrolases superfamily. DHOase family. Class II DHOase subfamily.</text>
</comment>
<evidence type="ECO:0000256" key="11">
    <source>
        <dbReference type="RuleBase" id="RU003440"/>
    </source>
</evidence>
<dbReference type="KEGG" id="abf:AMK58_11320"/>
<dbReference type="Proteomes" id="UP001277471">
    <property type="component" value="Unassembled WGS sequence"/>
</dbReference>
<evidence type="ECO:0000313" key="14">
    <source>
        <dbReference type="EMBL" id="QCO08547.1"/>
    </source>
</evidence>
<comment type="function">
    <text evidence="1 10">Catalyzes the reversible cyclization of carbamoyl aspartate to dihydroorotate.</text>
</comment>
<feature type="binding site" evidence="10">
    <location>
        <position position="251"/>
    </location>
    <ligand>
        <name>Zn(2+)</name>
        <dbReference type="ChEBI" id="CHEBI:29105"/>
        <label>1</label>
    </ligand>
</feature>
<dbReference type="NCBIfam" id="TIGR00856">
    <property type="entry name" value="pyrC_dimer"/>
    <property type="match status" value="1"/>
</dbReference>
<evidence type="ECO:0000256" key="3">
    <source>
        <dbReference type="ARBA" id="ARBA00005631"/>
    </source>
</evidence>
<dbReference type="PIRSF" id="PIRSF001237">
    <property type="entry name" value="DHOdimr"/>
    <property type="match status" value="1"/>
</dbReference>
<feature type="binding site" evidence="10">
    <location>
        <position position="176"/>
    </location>
    <ligand>
        <name>Zn(2+)</name>
        <dbReference type="ChEBI" id="CHEBI:29105"/>
        <label>2</label>
    </ligand>
</feature>
<keyword evidence="8 10" id="KW-0665">Pyrimidine biosynthesis</keyword>
<dbReference type="InterPro" id="IPR006680">
    <property type="entry name" value="Amidohydro-rel"/>
</dbReference>
<feature type="binding site" evidence="10">
    <location>
        <position position="43"/>
    </location>
    <ligand>
        <name>substrate</name>
    </ligand>
</feature>
<dbReference type="GeneID" id="56452388"/>
<feature type="binding site" description="via carbamate group" evidence="10">
    <location>
        <position position="101"/>
    </location>
    <ligand>
        <name>Zn(2+)</name>
        <dbReference type="ChEBI" id="CHEBI:29105"/>
        <label>1</label>
    </ligand>
</feature>
<feature type="binding site" evidence="10">
    <location>
        <position position="138"/>
    </location>
    <ligand>
        <name>Zn(2+)</name>
        <dbReference type="ChEBI" id="CHEBI:29105"/>
        <label>2</label>
    </ligand>
</feature>
<sequence length="352" mass="37811">MPTDRLVLRRPDDWHVHLRDGAMLKAVLPFTAHQFGRAIIMPNLKPPVTRTADAVAYRERILAALPEGHAFTPLMTAYLTDGTDADDLAQGFEDGVFAAAKLYPANATTNSAHGVTDLGKIAPVLERMAEIGMPLLIHGEVTDAHVDIFDREAVFLERTLGPLLERYAALRVVLEHATTAEAVAFVREHAASGRVGATITAHHLLINRSHLFAGGIRPHLYCLPIAKRETHRVALVEAATSGEGPFFLGTDTAPHTVTAKESACGCAGCFTAANAMELYAEAFEEAGALDKLEAFASLNGPRFYGLPANEDKVVLERTPSTTPDIVLTADGEAVLPFRSGETTRWTFAGAAA</sequence>
<evidence type="ECO:0000256" key="10">
    <source>
        <dbReference type="HAMAP-Rule" id="MF_00219"/>
    </source>
</evidence>
<evidence type="ECO:0000313" key="15">
    <source>
        <dbReference type="Proteomes" id="UP000298774"/>
    </source>
</evidence>
<comment type="catalytic activity">
    <reaction evidence="9 10 11">
        <text>(S)-dihydroorotate + H2O = N-carbamoyl-L-aspartate + H(+)</text>
        <dbReference type="Rhea" id="RHEA:24296"/>
        <dbReference type="ChEBI" id="CHEBI:15377"/>
        <dbReference type="ChEBI" id="CHEBI:15378"/>
        <dbReference type="ChEBI" id="CHEBI:30864"/>
        <dbReference type="ChEBI" id="CHEBI:32814"/>
        <dbReference type="EC" id="3.5.2.3"/>
    </reaction>
</comment>
<dbReference type="UniPathway" id="UPA00070">
    <property type="reaction ID" value="UER00117"/>
</dbReference>
<dbReference type="GO" id="GO:0005829">
    <property type="term" value="C:cytosol"/>
    <property type="evidence" value="ECO:0007669"/>
    <property type="project" value="TreeGrafter"/>
</dbReference>
<feature type="binding site" evidence="10">
    <location>
        <position position="267"/>
    </location>
    <ligand>
        <name>substrate</name>
    </ligand>
</feature>
<reference evidence="14 15" key="1">
    <citation type="submission" date="2018-09" db="EMBL/GenBank/DDBJ databases">
        <title>Whole genome based analysis of evolution and adaptive divergence in Indian and Brazilian strains of Azospirillum brasilense.</title>
        <authorList>
            <person name="Singh C."/>
            <person name="Tripathi A.K."/>
        </authorList>
    </citation>
    <scope>NUCLEOTIDE SEQUENCE [LARGE SCALE GENOMIC DNA]</scope>
    <source>
        <strain evidence="14 15">MTCC4038</strain>
    </source>
</reference>
<dbReference type="EC" id="3.5.2.3" evidence="4 10"/>
<dbReference type="GO" id="GO:0006207">
    <property type="term" value="P:'de novo' pyrimidine nucleobase biosynthetic process"/>
    <property type="evidence" value="ECO:0007669"/>
    <property type="project" value="TreeGrafter"/>
</dbReference>
<dbReference type="InterPro" id="IPR002195">
    <property type="entry name" value="Dihydroorotase_CS"/>
</dbReference>
<evidence type="ECO:0000256" key="6">
    <source>
        <dbReference type="ARBA" id="ARBA00022801"/>
    </source>
</evidence>
<dbReference type="EMBL" id="JAWXYC010000004">
    <property type="protein sequence ID" value="MDX5954741.1"/>
    <property type="molecule type" value="Genomic_DNA"/>
</dbReference>
<feature type="binding site" evidence="10">
    <location>
        <begin position="17"/>
        <end position="19"/>
    </location>
    <ligand>
        <name>substrate</name>
    </ligand>
</feature>
<dbReference type="CDD" id="cd01294">
    <property type="entry name" value="DHOase"/>
    <property type="match status" value="1"/>
</dbReference>
<evidence type="ECO:0000256" key="7">
    <source>
        <dbReference type="ARBA" id="ARBA00022833"/>
    </source>
</evidence>
<dbReference type="Gene3D" id="3.20.20.140">
    <property type="entry name" value="Metal-dependent hydrolases"/>
    <property type="match status" value="1"/>
</dbReference>
<evidence type="ECO:0000256" key="2">
    <source>
        <dbReference type="ARBA" id="ARBA00004880"/>
    </source>
</evidence>
<dbReference type="PROSITE" id="PS00483">
    <property type="entry name" value="DIHYDROOROTASE_2"/>
    <property type="match status" value="1"/>
</dbReference>
<dbReference type="PANTHER" id="PTHR43137">
    <property type="entry name" value="DIHYDROOROTASE"/>
    <property type="match status" value="1"/>
</dbReference>
<feature type="binding site" evidence="10">
    <location>
        <position position="138"/>
    </location>
    <ligand>
        <name>substrate</name>
    </ligand>
</feature>
<dbReference type="InterPro" id="IPR032466">
    <property type="entry name" value="Metal_Hydrolase"/>
</dbReference>
<feature type="binding site" evidence="10">
    <location>
        <position position="223"/>
    </location>
    <ligand>
        <name>substrate</name>
    </ligand>
</feature>
<keyword evidence="5 10" id="KW-0479">Metal-binding</keyword>
<evidence type="ECO:0000256" key="9">
    <source>
        <dbReference type="ARBA" id="ARBA00048492"/>
    </source>
</evidence>
<keyword evidence="6 10" id="KW-0378">Hydrolase</keyword>
<dbReference type="InterPro" id="IPR004721">
    <property type="entry name" value="DHOdimr"/>
</dbReference>
<comment type="cofactor">
    <cofactor evidence="10 11">
        <name>Zn(2+)</name>
        <dbReference type="ChEBI" id="CHEBI:29105"/>
    </cofactor>
    <text evidence="10 11">Binds 2 Zn(2+) ions per subunit.</text>
</comment>
<reference evidence="13 16" key="2">
    <citation type="submission" date="2023-11" db="EMBL/GenBank/DDBJ databases">
        <title>MicrobeMod: A computational toolkit for identifying prokaryotic methylation and restriction-modification with nanopore sequencing.</title>
        <authorList>
            <person name="Crits-Christoph A."/>
            <person name="Kang S.C."/>
            <person name="Lee H."/>
            <person name="Ostrov N."/>
        </authorList>
    </citation>
    <scope>NUCLEOTIDE SEQUENCE [LARGE SCALE GENOMIC DNA]</scope>
    <source>
        <strain evidence="13 16">ATCC 29145</strain>
    </source>
</reference>
<dbReference type="GO" id="GO:0008270">
    <property type="term" value="F:zinc ion binding"/>
    <property type="evidence" value="ECO:0007669"/>
    <property type="project" value="UniProtKB-UniRule"/>
</dbReference>
<dbReference type="GO" id="GO:0044205">
    <property type="term" value="P:'de novo' UMP biosynthetic process"/>
    <property type="evidence" value="ECO:0007669"/>
    <property type="project" value="UniProtKB-UniRule"/>
</dbReference>
<keyword evidence="16" id="KW-1185">Reference proteome</keyword>
<organism evidence="14 15">
    <name type="scientific">Azospirillum brasilense</name>
    <dbReference type="NCBI Taxonomy" id="192"/>
    <lineage>
        <taxon>Bacteria</taxon>
        <taxon>Pseudomonadati</taxon>
        <taxon>Pseudomonadota</taxon>
        <taxon>Alphaproteobacteria</taxon>
        <taxon>Rhodospirillales</taxon>
        <taxon>Azospirillaceae</taxon>
        <taxon>Azospirillum</taxon>
    </lineage>
</organism>
<dbReference type="PROSITE" id="PS00482">
    <property type="entry name" value="DIHYDROOROTASE_1"/>
    <property type="match status" value="1"/>
</dbReference>
<feature type="active site" evidence="10">
    <location>
        <position position="251"/>
    </location>
</feature>
<name>A0A0P0F5A9_AZOBR</name>
<dbReference type="FunFam" id="3.20.20.140:FF:000006">
    <property type="entry name" value="Dihydroorotase"/>
    <property type="match status" value="1"/>
</dbReference>
<feature type="binding site" evidence="10">
    <location>
        <position position="255"/>
    </location>
    <ligand>
        <name>substrate</name>
    </ligand>
</feature>
<feature type="domain" description="Amidohydrolase-related" evidence="12">
    <location>
        <begin position="13"/>
        <end position="307"/>
    </location>
</feature>
<dbReference type="Pfam" id="PF01979">
    <property type="entry name" value="Amidohydro_1"/>
    <property type="match status" value="1"/>
</dbReference>
<proteinExistence type="inferred from homology"/>
<dbReference type="RefSeq" id="WP_035671702.1">
    <property type="nucleotide sequence ID" value="NZ_CP012914.1"/>
</dbReference>
<dbReference type="AlphaFoldDB" id="A0A0P0F5A9"/>
<dbReference type="HAMAP" id="MF_00219">
    <property type="entry name" value="PyrC_classII"/>
    <property type="match status" value="1"/>
</dbReference>
<protein>
    <recommendedName>
        <fullName evidence="4 10">Dihydroorotase</fullName>
        <shortName evidence="10">DHOase</shortName>
        <ecNumber evidence="4 10">3.5.2.3</ecNumber>
    </recommendedName>
</protein>
<feature type="binding site" description="via carbamate group" evidence="10">
    <location>
        <position position="101"/>
    </location>
    <ligand>
        <name>Zn(2+)</name>
        <dbReference type="ChEBI" id="CHEBI:29105"/>
        <label>2</label>
    </ligand>
</feature>
<keyword evidence="7 10" id="KW-0862">Zinc</keyword>
<evidence type="ECO:0000256" key="5">
    <source>
        <dbReference type="ARBA" id="ARBA00022723"/>
    </source>
</evidence>
<dbReference type="EMBL" id="CP032339">
    <property type="protein sequence ID" value="QCO08547.1"/>
    <property type="molecule type" value="Genomic_DNA"/>
</dbReference>